<organism evidence="1">
    <name type="scientific">Cucumis melo</name>
    <name type="common">Muskmelon</name>
    <dbReference type="NCBI Taxonomy" id="3656"/>
    <lineage>
        <taxon>Eukaryota</taxon>
        <taxon>Viridiplantae</taxon>
        <taxon>Streptophyta</taxon>
        <taxon>Embryophyta</taxon>
        <taxon>Tracheophyta</taxon>
        <taxon>Spermatophyta</taxon>
        <taxon>Magnoliopsida</taxon>
        <taxon>eudicotyledons</taxon>
        <taxon>Gunneridae</taxon>
        <taxon>Pentapetalae</taxon>
        <taxon>rosids</taxon>
        <taxon>fabids</taxon>
        <taxon>Cucurbitales</taxon>
        <taxon>Cucurbitaceae</taxon>
        <taxon>Benincaseae</taxon>
        <taxon>Cucumis</taxon>
    </lineage>
</organism>
<protein>
    <submittedName>
        <fullName evidence="1">Uncharacterized protein</fullName>
    </submittedName>
</protein>
<accession>A0A9I9E4E5</accession>
<dbReference type="AlphaFoldDB" id="A0A9I9E4E5"/>
<sequence length="36" mass="3934">MVLPSAILLLKGDDRTFAVRSIALVGVIGHLRCLER</sequence>
<dbReference type="Gramene" id="MELO3C028563.2.1">
    <property type="protein sequence ID" value="MELO3C028563.2.1"/>
    <property type="gene ID" value="MELO3C028563.2"/>
</dbReference>
<dbReference type="EnsemblPlants" id="MELO3C028563.2.1">
    <property type="protein sequence ID" value="MELO3C028563.2.1"/>
    <property type="gene ID" value="MELO3C028563.2"/>
</dbReference>
<name>A0A9I9E4E5_CUCME</name>
<reference evidence="1" key="1">
    <citation type="submission" date="2023-03" db="UniProtKB">
        <authorList>
            <consortium name="EnsemblPlants"/>
        </authorList>
    </citation>
    <scope>IDENTIFICATION</scope>
</reference>
<proteinExistence type="predicted"/>
<evidence type="ECO:0000313" key="1">
    <source>
        <dbReference type="EnsemblPlants" id="MELO3C028563.2.1"/>
    </source>
</evidence>